<dbReference type="OrthoDB" id="9801597at2"/>
<comment type="similarity">
    <text evidence="1">Belongs to the CvfB family.</text>
</comment>
<feature type="domain" description="Conserved virulence factor B first S1" evidence="2">
    <location>
        <begin position="4"/>
        <end position="63"/>
    </location>
</feature>
<dbReference type="EMBL" id="SHKX01000010">
    <property type="protein sequence ID" value="RZU48041.1"/>
    <property type="molecule type" value="Genomic_DNA"/>
</dbReference>
<dbReference type="PANTHER" id="PTHR37296">
    <property type="entry name" value="CONSERVED VIRULENCE FACTOR B"/>
    <property type="match status" value="1"/>
</dbReference>
<evidence type="ECO:0000313" key="5">
    <source>
        <dbReference type="Proteomes" id="UP000292423"/>
    </source>
</evidence>
<dbReference type="Proteomes" id="UP000292423">
    <property type="component" value="Unassembled WGS sequence"/>
</dbReference>
<reference evidence="4 5" key="1">
    <citation type="submission" date="2019-02" db="EMBL/GenBank/DDBJ databases">
        <title>Genomic Encyclopedia of Type Strains, Phase IV (KMG-IV): sequencing the most valuable type-strain genomes for metagenomic binning, comparative biology and taxonomic classification.</title>
        <authorList>
            <person name="Goeker M."/>
        </authorList>
    </citation>
    <scope>NUCLEOTIDE SEQUENCE [LARGE SCALE GENOMIC DNA]</scope>
    <source>
        <strain evidence="4 5">DSM 105135</strain>
    </source>
</reference>
<dbReference type="InterPro" id="IPR040764">
    <property type="entry name" value="CvfB_WH"/>
</dbReference>
<evidence type="ECO:0000313" key="4">
    <source>
        <dbReference type="EMBL" id="RZU48041.1"/>
    </source>
</evidence>
<dbReference type="AlphaFoldDB" id="A0A4Q7ZD01"/>
<name>A0A4Q7ZD01_9GAMM</name>
<evidence type="ECO:0000259" key="3">
    <source>
        <dbReference type="Pfam" id="PF17783"/>
    </source>
</evidence>
<dbReference type="Pfam" id="PF17783">
    <property type="entry name" value="WHD_CvfB"/>
    <property type="match status" value="1"/>
</dbReference>
<protein>
    <recommendedName>
        <fullName evidence="6">GntR family transcriptional regulator</fullName>
    </recommendedName>
</protein>
<dbReference type="Pfam" id="PF13509">
    <property type="entry name" value="S1_2"/>
    <property type="match status" value="1"/>
</dbReference>
<feature type="domain" description="Conserved virulence factor B-like winged helix" evidence="3">
    <location>
        <begin position="218"/>
        <end position="274"/>
    </location>
</feature>
<accession>A0A4Q7ZD01</accession>
<evidence type="ECO:0000259" key="2">
    <source>
        <dbReference type="Pfam" id="PF13509"/>
    </source>
</evidence>
<sequence>MIALGQFNTLPVLRLTPDYVWLDGGETGEIRLPRAGLSPLPQAGESVQVFVYTGEDGYPAASVRTPLALVNEVASLTTLEAGRQGVWLDLGVEEAVFMPRAEQQQRLEPGWRSVVMILEDERLGLIASARLNDFLEDEAEGLAAGEKVSLVVALRTDLGFKAVVNNRYWGMLYADEVFEPLRIGDRREGYIKRLRDDRRLDVSLAPPGYAKVEGASELVLRRLEQAGGFLPLGDHSSPEAIHAEFGISKKVFKQAIGALFRQQRLVIENDGISLVRERR</sequence>
<dbReference type="PANTHER" id="PTHR37296:SF1">
    <property type="entry name" value="CONSERVED VIRULENCE FACTOR B"/>
    <property type="match status" value="1"/>
</dbReference>
<gene>
    <name evidence="4" type="ORF">EV700_1012</name>
</gene>
<organism evidence="4 5">
    <name type="scientific">Fluviicoccus keumensis</name>
    <dbReference type="NCBI Taxonomy" id="1435465"/>
    <lineage>
        <taxon>Bacteria</taxon>
        <taxon>Pseudomonadati</taxon>
        <taxon>Pseudomonadota</taxon>
        <taxon>Gammaproteobacteria</taxon>
        <taxon>Moraxellales</taxon>
        <taxon>Moraxellaceae</taxon>
        <taxon>Fluviicoccus</taxon>
    </lineage>
</organism>
<evidence type="ECO:0008006" key="6">
    <source>
        <dbReference type="Google" id="ProtNLM"/>
    </source>
</evidence>
<keyword evidence="5" id="KW-1185">Reference proteome</keyword>
<comment type="caution">
    <text evidence="4">The sequence shown here is derived from an EMBL/GenBank/DDBJ whole genome shotgun (WGS) entry which is preliminary data.</text>
</comment>
<dbReference type="InterPro" id="IPR039566">
    <property type="entry name" value="CvfB_S1_st"/>
</dbReference>
<evidence type="ECO:0000256" key="1">
    <source>
        <dbReference type="PIRNR" id="PIRNR012524"/>
    </source>
</evidence>
<dbReference type="Gene3D" id="1.10.10.10">
    <property type="entry name" value="Winged helix-like DNA-binding domain superfamily/Winged helix DNA-binding domain"/>
    <property type="match status" value="1"/>
</dbReference>
<dbReference type="InterPro" id="IPR014464">
    <property type="entry name" value="CvfB_fam"/>
</dbReference>
<dbReference type="RefSeq" id="WP_130411305.1">
    <property type="nucleotide sequence ID" value="NZ_SHKX01000010.1"/>
</dbReference>
<dbReference type="PIRSF" id="PIRSF012524">
    <property type="entry name" value="YitL_S1"/>
    <property type="match status" value="1"/>
</dbReference>
<proteinExistence type="inferred from homology"/>
<dbReference type="InterPro" id="IPR036388">
    <property type="entry name" value="WH-like_DNA-bd_sf"/>
</dbReference>